<evidence type="ECO:0000313" key="1">
    <source>
        <dbReference type="EMBL" id="KGF29175.1"/>
    </source>
</evidence>
<dbReference type="OrthoDB" id="1049671at2"/>
<evidence type="ECO:0000313" key="2">
    <source>
        <dbReference type="Proteomes" id="UP000029629"/>
    </source>
</evidence>
<name>A0A095Z373_9BURK</name>
<dbReference type="AlphaFoldDB" id="A0A095Z373"/>
<comment type="caution">
    <text evidence="1">The sequence shown here is derived from an EMBL/GenBank/DDBJ whole genome shotgun (WGS) entry which is preliminary data.</text>
</comment>
<protein>
    <submittedName>
        <fullName evidence="1">Uncharacterized protein</fullName>
    </submittedName>
</protein>
<dbReference type="RefSeq" id="WP_036560149.1">
    <property type="nucleotide sequence ID" value="NZ_JRNI01000043.1"/>
</dbReference>
<sequence>MTINLARYAKPCGSIVSLTEQGKTFKLYNASAFAQVQLDGEVIPAGQGPKCCDYYLYDHGLTELFVELKGRQIEDGLKQLLSSIELFQRNFPNKYAFIVSSKVTPASSTKRQQAESKMARSGVKLHIKNSPADYEYLTNGTIKHK</sequence>
<dbReference type="EMBL" id="JRNI01000043">
    <property type="protein sequence ID" value="KGF29175.1"/>
    <property type="molecule type" value="Genomic_DNA"/>
</dbReference>
<dbReference type="Proteomes" id="UP000029629">
    <property type="component" value="Unassembled WGS sequence"/>
</dbReference>
<proteinExistence type="predicted"/>
<accession>A0A095Z373</accession>
<keyword evidence="2" id="KW-1185">Reference proteome</keyword>
<reference evidence="1 2" key="1">
    <citation type="submission" date="2014-07" db="EMBL/GenBank/DDBJ databases">
        <authorList>
            <person name="McCorrison J."/>
            <person name="Sanka R."/>
            <person name="Torralba M."/>
            <person name="Gillis M."/>
            <person name="Haft D.H."/>
            <person name="Methe B."/>
            <person name="Sutton G."/>
            <person name="Nelson K.E."/>
        </authorList>
    </citation>
    <scope>NUCLEOTIDE SEQUENCE [LARGE SCALE GENOMIC DNA]</scope>
    <source>
        <strain evidence="1 2">DNF00040</strain>
    </source>
</reference>
<organism evidence="1 2">
    <name type="scientific">Oligella urethralis DNF00040</name>
    <dbReference type="NCBI Taxonomy" id="1401065"/>
    <lineage>
        <taxon>Bacteria</taxon>
        <taxon>Pseudomonadati</taxon>
        <taxon>Pseudomonadota</taxon>
        <taxon>Betaproteobacteria</taxon>
        <taxon>Burkholderiales</taxon>
        <taxon>Alcaligenaceae</taxon>
        <taxon>Oligella</taxon>
    </lineage>
</organism>
<dbReference type="eggNOG" id="ENOG5033458">
    <property type="taxonomic scope" value="Bacteria"/>
</dbReference>
<gene>
    <name evidence="1" type="ORF">HMPREF2130_08935</name>
</gene>